<feature type="region of interest" description="Disordered" evidence="1">
    <location>
        <begin position="90"/>
        <end position="174"/>
    </location>
</feature>
<sequence length="467" mass="51089">MAQEASIPPIARLANDMPPWLGKIVAPQRREAVLRAVIAGLDKPLISGTVNELALESAKQLLGADRQEVVPELHATAVWLRDSYPSRNRDSIQTVSSGHSNASSLWSSTSSSATGHSQWSNEAPPSASSATSLTSHQNAGFATNTTTPLTPGEQGTAAAGGRRPNQSTVQSPGKAQVSEEKCVCPCCRERVVKRPKDMKRHLLQSCAEVRKLRSQHGWLGCPYCRSLPTPSLDDYVTHMLRHHVHEQIVPENANVRLRNLTQQDPLAPTMMAALQSRGLRPDSWRDLEWPTQDVTWLIEVAETGNKDKGFFCAGNWYSAATFAEPLLDLASIAGQPLLPSFTPSPATYPESTHSPMLDVQQPNRTPAVTPSQEMTMVNQNYNMLGAGYKTNYNMLGAGYKTNYNPPPQLGPFDTTSLPMVDEINLPQGPSLAMNYTSRLTTQVNHNNYNQGHNQGGFDARSVRYPTS</sequence>
<name>A0AAN7TJH5_9PEZI</name>
<evidence type="ECO:0000313" key="2">
    <source>
        <dbReference type="EMBL" id="KAK5113829.1"/>
    </source>
</evidence>
<accession>A0AAN7TJH5</accession>
<feature type="compositionally biased region" description="Polar residues" evidence="1">
    <location>
        <begin position="136"/>
        <end position="149"/>
    </location>
</feature>
<dbReference type="EMBL" id="JAVRRL010000021">
    <property type="protein sequence ID" value="KAK5113829.1"/>
    <property type="molecule type" value="Genomic_DNA"/>
</dbReference>
<organism evidence="2 3">
    <name type="scientific">Meristemomyces frigidus</name>
    <dbReference type="NCBI Taxonomy" id="1508187"/>
    <lineage>
        <taxon>Eukaryota</taxon>
        <taxon>Fungi</taxon>
        <taxon>Dikarya</taxon>
        <taxon>Ascomycota</taxon>
        <taxon>Pezizomycotina</taxon>
        <taxon>Dothideomycetes</taxon>
        <taxon>Dothideomycetidae</taxon>
        <taxon>Mycosphaerellales</taxon>
        <taxon>Teratosphaeriaceae</taxon>
        <taxon>Meristemomyces</taxon>
    </lineage>
</organism>
<feature type="region of interest" description="Disordered" evidence="1">
    <location>
        <begin position="448"/>
        <end position="467"/>
    </location>
</feature>
<gene>
    <name evidence="2" type="ORF">LTR62_003213</name>
</gene>
<comment type="caution">
    <text evidence="2">The sequence shown here is derived from an EMBL/GenBank/DDBJ whole genome shotgun (WGS) entry which is preliminary data.</text>
</comment>
<dbReference type="AlphaFoldDB" id="A0AAN7TJH5"/>
<evidence type="ECO:0000313" key="3">
    <source>
        <dbReference type="Proteomes" id="UP001310890"/>
    </source>
</evidence>
<reference evidence="2" key="1">
    <citation type="submission" date="2023-08" db="EMBL/GenBank/DDBJ databases">
        <title>Black Yeasts Isolated from many extreme environments.</title>
        <authorList>
            <person name="Coleine C."/>
            <person name="Stajich J.E."/>
            <person name="Selbmann L."/>
        </authorList>
    </citation>
    <scope>NUCLEOTIDE SEQUENCE</scope>
    <source>
        <strain evidence="2">CCFEE 5401</strain>
    </source>
</reference>
<feature type="compositionally biased region" description="Low complexity" evidence="1">
    <location>
        <begin position="99"/>
        <end position="135"/>
    </location>
</feature>
<proteinExistence type="predicted"/>
<dbReference type="Proteomes" id="UP001310890">
    <property type="component" value="Unassembled WGS sequence"/>
</dbReference>
<evidence type="ECO:0000256" key="1">
    <source>
        <dbReference type="SAM" id="MobiDB-lite"/>
    </source>
</evidence>
<protein>
    <submittedName>
        <fullName evidence="2">Uncharacterized protein</fullName>
    </submittedName>
</protein>
<feature type="region of interest" description="Disordered" evidence="1">
    <location>
        <begin position="343"/>
        <end position="369"/>
    </location>
</feature>
<feature type="compositionally biased region" description="Polar residues" evidence="1">
    <location>
        <begin position="164"/>
        <end position="173"/>
    </location>
</feature>